<gene>
    <name evidence="1" type="ORF">AVDCRST_MAG04-3525</name>
</gene>
<feature type="non-terminal residue" evidence="1">
    <location>
        <position position="1"/>
    </location>
</feature>
<sequence>GHRLYPRLARLPRRLLRRLDDGRGFPPRRVVRTLGQAAVATAQLGVPAGLGRALPLHRRFGLARVARGGLRGRCGPARHLRRATRFQRGVVGDLLRAAPDRPRLRRDRRVVAVHRGDHRRLLPGPRRRGLAPLALPVLGELRGHAEPGGVAIEPRARGRARRQRGAVAL</sequence>
<reference evidence="1" key="1">
    <citation type="submission" date="2020-02" db="EMBL/GenBank/DDBJ databases">
        <authorList>
            <person name="Meier V. D."/>
        </authorList>
    </citation>
    <scope>NUCLEOTIDE SEQUENCE</scope>
    <source>
        <strain evidence="1">AVDCRST_MAG04</strain>
    </source>
</reference>
<dbReference type="EMBL" id="CADCTL010000257">
    <property type="protein sequence ID" value="CAA9277923.1"/>
    <property type="molecule type" value="Genomic_DNA"/>
</dbReference>
<protein>
    <submittedName>
        <fullName evidence="1">Uncharacterized protein</fullName>
    </submittedName>
</protein>
<accession>A0A6J4JE01</accession>
<dbReference type="AlphaFoldDB" id="A0A6J4JE01"/>
<proteinExistence type="predicted"/>
<evidence type="ECO:0000313" key="1">
    <source>
        <dbReference type="EMBL" id="CAA9277923.1"/>
    </source>
</evidence>
<name>A0A6J4JE01_9PROT</name>
<feature type="non-terminal residue" evidence="1">
    <location>
        <position position="169"/>
    </location>
</feature>
<organism evidence="1">
    <name type="scientific">uncultured Acetobacteraceae bacterium</name>
    <dbReference type="NCBI Taxonomy" id="169975"/>
    <lineage>
        <taxon>Bacteria</taxon>
        <taxon>Pseudomonadati</taxon>
        <taxon>Pseudomonadota</taxon>
        <taxon>Alphaproteobacteria</taxon>
        <taxon>Acetobacterales</taxon>
        <taxon>Acetobacteraceae</taxon>
        <taxon>environmental samples</taxon>
    </lineage>
</organism>